<reference evidence="2 3" key="1">
    <citation type="submission" date="2020-04" db="EMBL/GenBank/DDBJ databases">
        <title>Description of novel Gluconacetobacter.</title>
        <authorList>
            <person name="Sombolestani A."/>
        </authorList>
    </citation>
    <scope>NUCLEOTIDE SEQUENCE [LARGE SCALE GENOMIC DNA]</scope>
    <source>
        <strain evidence="2 3">LMG 19747</strain>
    </source>
</reference>
<name>A0A7W4IDI3_9PROT</name>
<dbReference type="EMBL" id="JABEQJ010000014">
    <property type="protein sequence ID" value="MBB2160863.1"/>
    <property type="molecule type" value="Genomic_DNA"/>
</dbReference>
<evidence type="ECO:0000313" key="3">
    <source>
        <dbReference type="Proteomes" id="UP000589085"/>
    </source>
</evidence>
<proteinExistence type="predicted"/>
<gene>
    <name evidence="2" type="ORF">HLH48_11885</name>
</gene>
<organism evidence="2 3">
    <name type="scientific">Gluconacetobacter sacchari</name>
    <dbReference type="NCBI Taxonomy" id="92759"/>
    <lineage>
        <taxon>Bacteria</taxon>
        <taxon>Pseudomonadati</taxon>
        <taxon>Pseudomonadota</taxon>
        <taxon>Alphaproteobacteria</taxon>
        <taxon>Acetobacterales</taxon>
        <taxon>Acetobacteraceae</taxon>
        <taxon>Gluconacetobacter</taxon>
    </lineage>
</organism>
<comment type="caution">
    <text evidence="2">The sequence shown here is derived from an EMBL/GenBank/DDBJ whole genome shotgun (WGS) entry which is preliminary data.</text>
</comment>
<dbReference type="PROSITE" id="PS51257">
    <property type="entry name" value="PROKAR_LIPOPROTEIN"/>
    <property type="match status" value="1"/>
</dbReference>
<protein>
    <submittedName>
        <fullName evidence="2">Uncharacterized protein</fullName>
    </submittedName>
</protein>
<dbReference type="RefSeq" id="WP_182997722.1">
    <property type="nucleotide sequence ID" value="NZ_JABEQJ010000014.1"/>
</dbReference>
<accession>A0A7W4IDI3</accession>
<evidence type="ECO:0000313" key="2">
    <source>
        <dbReference type="EMBL" id="MBB2160863.1"/>
    </source>
</evidence>
<dbReference type="AlphaFoldDB" id="A0A7W4IDI3"/>
<dbReference type="Proteomes" id="UP000589085">
    <property type="component" value="Unassembled WGS sequence"/>
</dbReference>
<sequence>MTKTRNMVGRQGPAVSLVVAGFIGLAACRAGPPADAIQPIDRLPLPLQAYLSVDAYFIAQGMVRGRLSDGRLMHDQARDLVASTLYARQLTVANMLHPTAGGQRRVQMAIEMMLGCVQLANSGSTAACLGPMSPPVSGAGGHPVADASRPATAESAPR</sequence>
<evidence type="ECO:0000256" key="1">
    <source>
        <dbReference type="SAM" id="MobiDB-lite"/>
    </source>
</evidence>
<feature type="region of interest" description="Disordered" evidence="1">
    <location>
        <begin position="137"/>
        <end position="158"/>
    </location>
</feature>